<reference evidence="3 4" key="1">
    <citation type="submission" date="2018-11" db="EMBL/GenBank/DDBJ databases">
        <authorList>
            <person name="Da X."/>
        </authorList>
    </citation>
    <scope>NUCLEOTIDE SEQUENCE [LARGE SCALE GENOMIC DNA]</scope>
    <source>
        <strain evidence="3 4">S14-144</strain>
    </source>
</reference>
<dbReference type="InterPro" id="IPR020904">
    <property type="entry name" value="Sc_DH/Rdtase_CS"/>
</dbReference>
<dbReference type="SUPFAM" id="SSF51735">
    <property type="entry name" value="NAD(P)-binding Rossmann-fold domains"/>
    <property type="match status" value="1"/>
</dbReference>
<dbReference type="GO" id="GO:0016491">
    <property type="term" value="F:oxidoreductase activity"/>
    <property type="evidence" value="ECO:0007669"/>
    <property type="project" value="UniProtKB-KW"/>
</dbReference>
<reference evidence="3 4" key="2">
    <citation type="submission" date="2018-12" db="EMBL/GenBank/DDBJ databases">
        <title>Nakamurella antarcticus sp. nov., isolated from Antarctica South Shetland Islands soil.</title>
        <authorList>
            <person name="Peng F."/>
        </authorList>
    </citation>
    <scope>NUCLEOTIDE SEQUENCE [LARGE SCALE GENOMIC DNA]</scope>
    <source>
        <strain evidence="3 4">S14-144</strain>
    </source>
</reference>
<sequence>MSVAGAINDPDTSKKAVELAIARFGRLDTLVTCAGIQRYGDVVSTSEQTWDEVFDVNVKGVYMAAHVALPYLRQSPSGSVVIVASVQAAATQNQVAAYTASKGALHSLARSMAVDEAEYGIRVNSVSPGSVDTPMLRQSAALFGDGSDDGAERVLANWGTAHPLGRIARPSEIGEVISFLTSPRASFVTGADIRVDGGLLARIAAPLPLKES</sequence>
<keyword evidence="4" id="KW-1185">Reference proteome</keyword>
<dbReference type="OrthoDB" id="7064009at2"/>
<dbReference type="KEGG" id="nak:EH165_13410"/>
<evidence type="ECO:0000256" key="1">
    <source>
        <dbReference type="ARBA" id="ARBA00006484"/>
    </source>
</evidence>
<evidence type="ECO:0000313" key="4">
    <source>
        <dbReference type="Proteomes" id="UP000268084"/>
    </source>
</evidence>
<organism evidence="3 4">
    <name type="scientific">Nakamurella antarctica</name>
    <dbReference type="NCBI Taxonomy" id="1902245"/>
    <lineage>
        <taxon>Bacteria</taxon>
        <taxon>Bacillati</taxon>
        <taxon>Actinomycetota</taxon>
        <taxon>Actinomycetes</taxon>
        <taxon>Nakamurellales</taxon>
        <taxon>Nakamurellaceae</taxon>
        <taxon>Nakamurella</taxon>
    </lineage>
</organism>
<dbReference type="InterPro" id="IPR002347">
    <property type="entry name" value="SDR_fam"/>
</dbReference>
<dbReference type="FunFam" id="3.40.50.720:FF:000084">
    <property type="entry name" value="Short-chain dehydrogenase reductase"/>
    <property type="match status" value="1"/>
</dbReference>
<dbReference type="CDD" id="cd05233">
    <property type="entry name" value="SDR_c"/>
    <property type="match status" value="1"/>
</dbReference>
<dbReference type="Gene3D" id="3.40.50.720">
    <property type="entry name" value="NAD(P)-binding Rossmann-like Domain"/>
    <property type="match status" value="1"/>
</dbReference>
<dbReference type="EMBL" id="CP034170">
    <property type="protein sequence ID" value="AZI58996.1"/>
    <property type="molecule type" value="Genomic_DNA"/>
</dbReference>
<evidence type="ECO:0000313" key="3">
    <source>
        <dbReference type="EMBL" id="AZI58996.1"/>
    </source>
</evidence>
<accession>A0A3G8ZY91</accession>
<dbReference type="PRINTS" id="PR00081">
    <property type="entry name" value="GDHRDH"/>
</dbReference>
<dbReference type="Proteomes" id="UP000268084">
    <property type="component" value="Chromosome"/>
</dbReference>
<keyword evidence="2" id="KW-0560">Oxidoreductase</keyword>
<comment type="similarity">
    <text evidence="1">Belongs to the short-chain dehydrogenases/reductases (SDR) family.</text>
</comment>
<dbReference type="PANTHER" id="PTHR43975">
    <property type="entry name" value="ZGC:101858"/>
    <property type="match status" value="1"/>
</dbReference>
<dbReference type="PROSITE" id="PS00061">
    <property type="entry name" value="ADH_SHORT"/>
    <property type="match status" value="1"/>
</dbReference>
<dbReference type="PANTHER" id="PTHR43975:SF2">
    <property type="entry name" value="EG:BACR7A4.14 PROTEIN-RELATED"/>
    <property type="match status" value="1"/>
</dbReference>
<dbReference type="AlphaFoldDB" id="A0A3G8ZY91"/>
<name>A0A3G8ZY91_9ACTN</name>
<protein>
    <submittedName>
        <fullName evidence="3">SDR family oxidoreductase</fullName>
    </submittedName>
</protein>
<dbReference type="InterPro" id="IPR036291">
    <property type="entry name" value="NAD(P)-bd_dom_sf"/>
</dbReference>
<evidence type="ECO:0000256" key="2">
    <source>
        <dbReference type="ARBA" id="ARBA00023002"/>
    </source>
</evidence>
<gene>
    <name evidence="3" type="ORF">EH165_13410</name>
</gene>
<proteinExistence type="inferred from homology"/>
<dbReference type="PRINTS" id="PR00080">
    <property type="entry name" value="SDRFAMILY"/>
</dbReference>
<dbReference type="Pfam" id="PF13561">
    <property type="entry name" value="adh_short_C2"/>
    <property type="match status" value="1"/>
</dbReference>